<evidence type="ECO:0000313" key="5">
    <source>
        <dbReference type="Proteomes" id="UP000600220"/>
    </source>
</evidence>
<reference evidence="2 5" key="3">
    <citation type="submission" date="2018-11" db="EMBL/GenBank/DDBJ databases">
        <authorList>
            <consortium name="Veterinary Laboratory Investigation and Response Network"/>
        </authorList>
    </citation>
    <scope>NUCLEOTIDE SEQUENCE [LARGE SCALE GENOMIC DNA]</scope>
    <source>
        <strain evidence="2 5">SPSE-18-VL-LA-PA-Ryan-0021</strain>
    </source>
</reference>
<proteinExistence type="predicted"/>
<dbReference type="InterPro" id="IPR012318">
    <property type="entry name" value="HTH_CRP"/>
</dbReference>
<dbReference type="AlphaFoldDB" id="A0A387FAX5"/>
<dbReference type="RefSeq" id="WP_015728579.1">
    <property type="nucleotide sequence ID" value="NZ_BAAFHV010000008.1"/>
</dbReference>
<dbReference type="OrthoDB" id="9810708at2"/>
<reference evidence="4" key="2">
    <citation type="journal article" date="2018" name="Vet. Microbiol.">
        <title>Molecular epidemiology of methicillin-resistant staphylococci amongst veterinary personnel, personnel-owned pets, patients and the hospital environment of two companion animal veterinary hospitals.</title>
        <authorList>
            <person name="Worthing K.A."/>
            <person name="Brown J."/>
            <person name="Gerber L."/>
            <person name="Abraham S."/>
            <person name="Trott D."/>
            <person name="Norris J.M."/>
        </authorList>
    </citation>
    <scope>NUCLEOTIDE SEQUENCE [LARGE SCALE GENOMIC DNA]</scope>
    <source>
        <strain evidence="4">ST496-2</strain>
    </source>
</reference>
<organism evidence="3 4">
    <name type="scientific">Staphylococcus pseudintermedius</name>
    <dbReference type="NCBI Taxonomy" id="283734"/>
    <lineage>
        <taxon>Bacteria</taxon>
        <taxon>Bacillati</taxon>
        <taxon>Bacillota</taxon>
        <taxon>Bacilli</taxon>
        <taxon>Bacillales</taxon>
        <taxon>Staphylococcaceae</taxon>
        <taxon>Staphylococcus</taxon>
        <taxon>Staphylococcus intermedius group</taxon>
    </lineage>
</organism>
<dbReference type="Gene3D" id="1.10.10.10">
    <property type="entry name" value="Winged helix-like DNA-binding domain superfamily/Winged helix DNA-binding domain"/>
    <property type="match status" value="1"/>
</dbReference>
<dbReference type="PROSITE" id="PS51063">
    <property type="entry name" value="HTH_CRP_2"/>
    <property type="match status" value="1"/>
</dbReference>
<sequence length="212" mass="24735">MVELLGIKEIIKEKGINNKLCKGEYFQETFEKYIYLVDKGILYVHQDNIDGTTLIYKIIGPDSLFICDNSKYFCGKTEVVFYKMLISSIINDEKTCREYIKLLINENVKKDMFIRDMLTKDKVCRLLSILVRLANTFGEEEGRMIVIKIKITQEELAQYCGTTRENIARIMKQLKDRKIVDTSSRFIKILSLEEIKQMIPCEGCNSFVCKTF</sequence>
<comment type="caution">
    <text evidence="3">The sequence shown here is derived from an EMBL/GenBank/DDBJ whole genome shotgun (WGS) entry which is preliminary data.</text>
</comment>
<name>A0A387FAX5_STAPS</name>
<dbReference type="InterPro" id="IPR036388">
    <property type="entry name" value="WH-like_DNA-bd_sf"/>
</dbReference>
<dbReference type="EMBL" id="QQPC01000185">
    <property type="protein sequence ID" value="REA80020.1"/>
    <property type="molecule type" value="Genomic_DNA"/>
</dbReference>
<evidence type="ECO:0000313" key="4">
    <source>
        <dbReference type="Proteomes" id="UP000256409"/>
    </source>
</evidence>
<dbReference type="GO" id="GO:0003677">
    <property type="term" value="F:DNA binding"/>
    <property type="evidence" value="ECO:0007669"/>
    <property type="project" value="InterPro"/>
</dbReference>
<evidence type="ECO:0000313" key="2">
    <source>
        <dbReference type="EMBL" id="EGQ4385992.1"/>
    </source>
</evidence>
<dbReference type="Proteomes" id="UP000256409">
    <property type="component" value="Unassembled WGS sequence"/>
</dbReference>
<dbReference type="EMBL" id="AAXKXX010000033">
    <property type="protein sequence ID" value="EGQ4385992.1"/>
    <property type="molecule type" value="Genomic_DNA"/>
</dbReference>
<dbReference type="Pfam" id="PF13545">
    <property type="entry name" value="HTH_Crp_2"/>
    <property type="match status" value="1"/>
</dbReference>
<dbReference type="SMART" id="SM00419">
    <property type="entry name" value="HTH_CRP"/>
    <property type="match status" value="1"/>
</dbReference>
<accession>A0A387FAX5</accession>
<dbReference type="GO" id="GO:0006355">
    <property type="term" value="P:regulation of DNA-templated transcription"/>
    <property type="evidence" value="ECO:0007669"/>
    <property type="project" value="InterPro"/>
</dbReference>
<protein>
    <submittedName>
        <fullName evidence="3">Crp/Fnr family transcriptional regulator</fullName>
    </submittedName>
</protein>
<dbReference type="PRINTS" id="PR00034">
    <property type="entry name" value="HTHCRP"/>
</dbReference>
<evidence type="ECO:0000259" key="1">
    <source>
        <dbReference type="PROSITE" id="PS51063"/>
    </source>
</evidence>
<dbReference type="SUPFAM" id="SSF46785">
    <property type="entry name" value="Winged helix' DNA-binding domain"/>
    <property type="match status" value="1"/>
</dbReference>
<feature type="domain" description="HTH crp-type" evidence="1">
    <location>
        <begin position="120"/>
        <end position="193"/>
    </location>
</feature>
<reference evidence="3" key="1">
    <citation type="journal article" date="2018" name="Vet. Microbiol.">
        <title>Methicillin-resistant staphylococci amongst veterinary personnel, personnel-owned pets, patients and the hospital environment of two small animal veterinary hospitals.</title>
        <authorList>
            <person name="Worthing K.A."/>
            <person name="Brown J."/>
            <person name="Gerber L."/>
            <person name="Abraham S."/>
            <person name="Trott D."/>
            <person name="Norris J.M."/>
        </authorList>
    </citation>
    <scope>NUCLEOTIDE SEQUENCE</scope>
    <source>
        <strain evidence="3">ST496-2</strain>
    </source>
</reference>
<dbReference type="InterPro" id="IPR036390">
    <property type="entry name" value="WH_DNA-bd_sf"/>
</dbReference>
<dbReference type="Proteomes" id="UP000600220">
    <property type="component" value="Unassembled WGS sequence"/>
</dbReference>
<keyword evidence="5" id="KW-1185">Reference proteome</keyword>
<gene>
    <name evidence="3" type="ORF">DV961_13325</name>
    <name evidence="2" type="ORF">EGV54_13120</name>
</gene>
<evidence type="ECO:0000313" key="3">
    <source>
        <dbReference type="EMBL" id="REA80020.1"/>
    </source>
</evidence>